<keyword evidence="1" id="KW-0472">Membrane</keyword>
<keyword evidence="1" id="KW-1133">Transmembrane helix</keyword>
<sequence length="463" mass="48363">MSEALIFSLFNLMARGLSSAAGLLLARAVAPEAFGEYALALNYAVLLGVLARMGGNEVLLVTRDGASASALRRWMGVGISLYALLAIGFAVGIAPLLGLSAFIFAFCALRAAAEQVGLQMINSRLQRQERLGRVNLMTVLISLAVAIAVACAAGPALYHQGVELVTGAEFSADMTTPAGMFGLAPVPTFVMVSAIALVIVMALGMWLSRDALADARAEADAAAGHEGADQEGAGQRRLPSKADFARGRGFLYNNLMSFAYLQAWVILAGLAFAPAQVASVSVVTSIVFALYVFPTSLYRYYLPKLTHGDARLKEYLAIASGFALPVAGGLALIAPWLAEHFLSGAYPRLTLTLRAFALVYLVHAFVTCAFTRLAALRLNGKRLQCQSTGATLVVGGGLAIAALNHSLGNASGDIGSLMGVDLYSLFLCVPVAAEVVMLAMAILFQPSLSRGGKAHEDNAAASA</sequence>
<feature type="transmembrane region" description="Helical" evidence="1">
    <location>
        <begin position="387"/>
        <end position="403"/>
    </location>
</feature>
<feature type="transmembrane region" description="Helical" evidence="1">
    <location>
        <begin position="134"/>
        <end position="158"/>
    </location>
</feature>
<dbReference type="AlphaFoldDB" id="A0AAP4TZ52"/>
<comment type="caution">
    <text evidence="2">The sequence shown here is derived from an EMBL/GenBank/DDBJ whole genome shotgun (WGS) entry which is preliminary data.</text>
</comment>
<evidence type="ECO:0000313" key="3">
    <source>
        <dbReference type="Proteomes" id="UP001170481"/>
    </source>
</evidence>
<feature type="transmembrane region" description="Helical" evidence="1">
    <location>
        <begin position="277"/>
        <end position="294"/>
    </location>
</feature>
<evidence type="ECO:0000256" key="1">
    <source>
        <dbReference type="SAM" id="Phobius"/>
    </source>
</evidence>
<name>A0AAP4TZ52_9GAMM</name>
<gene>
    <name evidence="2" type="ORF">Q4535_08350</name>
</gene>
<protein>
    <recommendedName>
        <fullName evidence="4">Polysaccharide biosynthesis protein</fullName>
    </recommendedName>
</protein>
<accession>A0AAP4TZ52</accession>
<feature type="transmembrane region" description="Helical" evidence="1">
    <location>
        <begin position="178"/>
        <end position="207"/>
    </location>
</feature>
<feature type="transmembrane region" description="Helical" evidence="1">
    <location>
        <begin position="250"/>
        <end position="271"/>
    </location>
</feature>
<dbReference type="RefSeq" id="WP_303593778.1">
    <property type="nucleotide sequence ID" value="NZ_JAUORK010000008.1"/>
</dbReference>
<dbReference type="EMBL" id="JAUORK010000008">
    <property type="protein sequence ID" value="MDO6672132.1"/>
    <property type="molecule type" value="Genomic_DNA"/>
</dbReference>
<dbReference type="Proteomes" id="UP001170481">
    <property type="component" value="Unassembled WGS sequence"/>
</dbReference>
<organism evidence="2 3">
    <name type="scientific">Cobetia amphilecti</name>
    <dbReference type="NCBI Taxonomy" id="1055104"/>
    <lineage>
        <taxon>Bacteria</taxon>
        <taxon>Pseudomonadati</taxon>
        <taxon>Pseudomonadota</taxon>
        <taxon>Gammaproteobacteria</taxon>
        <taxon>Oceanospirillales</taxon>
        <taxon>Halomonadaceae</taxon>
        <taxon>Cobetia</taxon>
    </lineage>
</organism>
<feature type="transmembrane region" description="Helical" evidence="1">
    <location>
        <begin position="42"/>
        <end position="62"/>
    </location>
</feature>
<evidence type="ECO:0000313" key="2">
    <source>
        <dbReference type="EMBL" id="MDO6672132.1"/>
    </source>
</evidence>
<feature type="transmembrane region" description="Helical" evidence="1">
    <location>
        <begin position="315"/>
        <end position="337"/>
    </location>
</feature>
<proteinExistence type="predicted"/>
<feature type="transmembrane region" description="Helical" evidence="1">
    <location>
        <begin position="357"/>
        <end position="375"/>
    </location>
</feature>
<reference evidence="2" key="1">
    <citation type="submission" date="2023-07" db="EMBL/GenBank/DDBJ databases">
        <title>Genome content predicts the carbon catabolic preferences of heterotrophic bacteria.</title>
        <authorList>
            <person name="Gralka M."/>
        </authorList>
    </citation>
    <scope>NUCLEOTIDE SEQUENCE</scope>
    <source>
        <strain evidence="2">C2R13</strain>
    </source>
</reference>
<feature type="transmembrane region" description="Helical" evidence="1">
    <location>
        <begin position="423"/>
        <end position="444"/>
    </location>
</feature>
<evidence type="ECO:0008006" key="4">
    <source>
        <dbReference type="Google" id="ProtNLM"/>
    </source>
</evidence>
<keyword evidence="1" id="KW-0812">Transmembrane</keyword>